<proteinExistence type="predicted"/>
<reference evidence="2 3" key="2">
    <citation type="submission" date="2024-07" db="EMBL/GenBank/DDBJ databases">
        <authorList>
            <person name="Akdeniz Z."/>
        </authorList>
    </citation>
    <scope>NUCLEOTIDE SEQUENCE [LARGE SCALE GENOMIC DNA]</scope>
</reference>
<dbReference type="EMBL" id="CAXDID020000059">
    <property type="protein sequence ID" value="CAL6009533.1"/>
    <property type="molecule type" value="Genomic_DNA"/>
</dbReference>
<dbReference type="Proteomes" id="UP001642409">
    <property type="component" value="Unassembled WGS sequence"/>
</dbReference>
<sequence>MGLQISQIQYQNSEECDQPSVQPVQDKKLKMQQLSTSIKFINKLKQNNNSEVRLQNSALIQEIRQINSRFGTDQQIRNSDTKLKISEANYQQIENFISKLQINIQKQSTYLQAIKCFDKQLIYAITCKMIHRLETMTFAESFELLDQESAWFFDD</sequence>
<gene>
    <name evidence="2" type="ORF">HINF_LOCUS21650</name>
    <name evidence="1" type="ORF">HINF_LOCUS53828</name>
</gene>
<reference evidence="1" key="1">
    <citation type="submission" date="2023-06" db="EMBL/GenBank/DDBJ databases">
        <authorList>
            <person name="Kurt Z."/>
        </authorList>
    </citation>
    <scope>NUCLEOTIDE SEQUENCE</scope>
</reference>
<accession>A0AA86R4W6</accession>
<dbReference type="AlphaFoldDB" id="A0AA86R4W6"/>
<name>A0AA86R4W6_9EUKA</name>
<protein>
    <submittedName>
        <fullName evidence="2">Hypothetical_protein</fullName>
    </submittedName>
</protein>
<evidence type="ECO:0000313" key="2">
    <source>
        <dbReference type="EMBL" id="CAL6009533.1"/>
    </source>
</evidence>
<evidence type="ECO:0000313" key="3">
    <source>
        <dbReference type="Proteomes" id="UP001642409"/>
    </source>
</evidence>
<organism evidence="1">
    <name type="scientific">Hexamita inflata</name>
    <dbReference type="NCBI Taxonomy" id="28002"/>
    <lineage>
        <taxon>Eukaryota</taxon>
        <taxon>Metamonada</taxon>
        <taxon>Diplomonadida</taxon>
        <taxon>Hexamitidae</taxon>
        <taxon>Hexamitinae</taxon>
        <taxon>Hexamita</taxon>
    </lineage>
</organism>
<comment type="caution">
    <text evidence="1">The sequence shown here is derived from an EMBL/GenBank/DDBJ whole genome shotgun (WGS) entry which is preliminary data.</text>
</comment>
<evidence type="ECO:0000313" key="1">
    <source>
        <dbReference type="EMBL" id="CAI9966183.1"/>
    </source>
</evidence>
<keyword evidence="3" id="KW-1185">Reference proteome</keyword>
<dbReference type="EMBL" id="CATOUU010000998">
    <property type="protein sequence ID" value="CAI9966183.1"/>
    <property type="molecule type" value="Genomic_DNA"/>
</dbReference>